<evidence type="ECO:0000256" key="4">
    <source>
        <dbReference type="ARBA" id="ARBA00023136"/>
    </source>
</evidence>
<evidence type="ECO:0000313" key="9">
    <source>
        <dbReference type="Proteomes" id="UP000646484"/>
    </source>
</evidence>
<protein>
    <submittedName>
        <fullName evidence="8">RagB/SusD family nutrient uptake outer membrane protein</fullName>
    </submittedName>
</protein>
<evidence type="ECO:0000256" key="2">
    <source>
        <dbReference type="ARBA" id="ARBA00006275"/>
    </source>
</evidence>
<feature type="domain" description="RagB/SusD" evidence="6">
    <location>
        <begin position="327"/>
        <end position="460"/>
    </location>
</feature>
<evidence type="ECO:0000259" key="6">
    <source>
        <dbReference type="Pfam" id="PF07980"/>
    </source>
</evidence>
<evidence type="ECO:0000256" key="1">
    <source>
        <dbReference type="ARBA" id="ARBA00004442"/>
    </source>
</evidence>
<dbReference type="InterPro" id="IPR012944">
    <property type="entry name" value="SusD_RagB_dom"/>
</dbReference>
<dbReference type="Pfam" id="PF07980">
    <property type="entry name" value="SusD_RagB"/>
    <property type="match status" value="1"/>
</dbReference>
<dbReference type="InterPro" id="IPR033985">
    <property type="entry name" value="SusD-like_N"/>
</dbReference>
<keyword evidence="4" id="KW-0472">Membrane</keyword>
<comment type="subcellular location">
    <subcellularLocation>
        <location evidence="1">Cell outer membrane</location>
    </subcellularLocation>
</comment>
<evidence type="ECO:0000256" key="5">
    <source>
        <dbReference type="ARBA" id="ARBA00023237"/>
    </source>
</evidence>
<evidence type="ECO:0000313" key="8">
    <source>
        <dbReference type="EMBL" id="MBC5619790.1"/>
    </source>
</evidence>
<feature type="domain" description="SusD-like N-terminal" evidence="7">
    <location>
        <begin position="21"/>
        <end position="221"/>
    </location>
</feature>
<dbReference type="Pfam" id="PF14322">
    <property type="entry name" value="SusD-like_3"/>
    <property type="match status" value="1"/>
</dbReference>
<proteinExistence type="inferred from homology"/>
<comment type="similarity">
    <text evidence="2">Belongs to the SusD family.</text>
</comment>
<dbReference type="Gene3D" id="1.25.40.390">
    <property type="match status" value="1"/>
</dbReference>
<evidence type="ECO:0000259" key="7">
    <source>
        <dbReference type="Pfam" id="PF14322"/>
    </source>
</evidence>
<keyword evidence="3" id="KW-0732">Signal</keyword>
<comment type="caution">
    <text evidence="8">The sequence shown here is derived from an EMBL/GenBank/DDBJ whole genome shotgun (WGS) entry which is preliminary data.</text>
</comment>
<keyword evidence="9" id="KW-1185">Reference proteome</keyword>
<accession>A0ABR7CVU6</accession>
<dbReference type="Proteomes" id="UP000646484">
    <property type="component" value="Unassembled WGS sequence"/>
</dbReference>
<reference evidence="8 9" key="1">
    <citation type="submission" date="2020-08" db="EMBL/GenBank/DDBJ databases">
        <title>Genome public.</title>
        <authorList>
            <person name="Liu C."/>
            <person name="Sun Q."/>
        </authorList>
    </citation>
    <scope>NUCLEOTIDE SEQUENCE [LARGE SCALE GENOMIC DNA]</scope>
    <source>
        <strain evidence="8 9">NSJ-56</strain>
    </source>
</reference>
<dbReference type="SUPFAM" id="SSF48452">
    <property type="entry name" value="TPR-like"/>
    <property type="match status" value="1"/>
</dbReference>
<organism evidence="8 9">
    <name type="scientific">Butyricimonas hominis</name>
    <dbReference type="NCBI Taxonomy" id="2763032"/>
    <lineage>
        <taxon>Bacteria</taxon>
        <taxon>Pseudomonadati</taxon>
        <taxon>Bacteroidota</taxon>
        <taxon>Bacteroidia</taxon>
        <taxon>Bacteroidales</taxon>
        <taxon>Odoribacteraceae</taxon>
        <taxon>Butyricimonas</taxon>
    </lineage>
</organism>
<evidence type="ECO:0000256" key="3">
    <source>
        <dbReference type="ARBA" id="ARBA00022729"/>
    </source>
</evidence>
<dbReference type="EMBL" id="JACOOH010000001">
    <property type="protein sequence ID" value="MBC5619790.1"/>
    <property type="molecule type" value="Genomic_DNA"/>
</dbReference>
<name>A0ABR7CVU6_9BACT</name>
<dbReference type="RefSeq" id="WP_186974678.1">
    <property type="nucleotide sequence ID" value="NZ_JACOOH010000001.1"/>
</dbReference>
<keyword evidence="5" id="KW-0998">Cell outer membrane</keyword>
<sequence length="462" mass="53692">MKKYNIYIIAFLTFICFSCKEYLDVKPKGKILPKTAEEFRAMLELHLNRVEGAMENYILGDAKSILDYEMYSDNLDAKLTFYPQGGALKTYVGDGLNDISDGYEYLYGYIRDCNIVIDNLNDGNETLEKNVLGTAYCLRSVCYYNLLRTFCEPYDKSRENELLGLPLVESFDMEERPLRSSWTKTFEFIEKDLLAAIDYNVKDEVWIFTSDVAKAYLAKLYFWAQKWDKVIPLAQELLEKYPLLAGQAYVDMIQSKNEKKGNVLIRSYTVGGMGVSDMTYGFALEDRKYRPVSKELVELFTDGKQDIRYELSFNKQRLAQKNVCANVRSAEMCLMLAESYLHQEDESHALEYLNLLRSKRIENYVAYTKDNLPEIGDNDLIQVNATGKTLSKLMRVILSERRKELFMEGDRWFELKRNGRPEFWGTAEGKKYITSKYLYTAPLPKKDIELLPDLIQNEGYED</sequence>
<dbReference type="InterPro" id="IPR011990">
    <property type="entry name" value="TPR-like_helical_dom_sf"/>
</dbReference>
<gene>
    <name evidence="8" type="ORF">H8S64_01615</name>
</gene>